<evidence type="ECO:0000259" key="3">
    <source>
        <dbReference type="Pfam" id="PF16542"/>
    </source>
</evidence>
<keyword evidence="1" id="KW-0175">Coiled coil</keyword>
<keyword evidence="5" id="KW-1185">Reference proteome</keyword>
<dbReference type="GO" id="GO:0005737">
    <property type="term" value="C:cytoplasm"/>
    <property type="evidence" value="ECO:0007669"/>
    <property type="project" value="TreeGrafter"/>
</dbReference>
<dbReference type="SUPFAM" id="SSF56300">
    <property type="entry name" value="Metallo-dependent phosphatases"/>
    <property type="match status" value="1"/>
</dbReference>
<dbReference type="Proteomes" id="UP000223060">
    <property type="component" value="Chromosome"/>
</dbReference>
<dbReference type="InterPro" id="IPR050126">
    <property type="entry name" value="Ap4A_hydrolase"/>
</dbReference>
<proteinExistence type="predicted"/>
<dbReference type="Pfam" id="PF16542">
    <property type="entry name" value="PNKP_ligase"/>
    <property type="match status" value="1"/>
</dbReference>
<gene>
    <name evidence="4" type="ORF">UE46_16125</name>
</gene>
<evidence type="ECO:0000313" key="5">
    <source>
        <dbReference type="Proteomes" id="UP000223060"/>
    </source>
</evidence>
<dbReference type="InterPro" id="IPR029052">
    <property type="entry name" value="Metallo-depent_PP-like"/>
</dbReference>
<reference evidence="5" key="1">
    <citation type="submission" date="2015-03" db="EMBL/GenBank/DDBJ databases">
        <authorList>
            <person name="Ferrari E."/>
            <person name="Walter M.C."/>
            <person name="Huptas C."/>
            <person name="Scherer S."/>
            <person name="Mueller-Herbst S."/>
        </authorList>
    </citation>
    <scope>NUCLEOTIDE SEQUENCE [LARGE SCALE GENOMIC DNA]</scope>
    <source>
        <strain evidence="5">LWP01</strain>
    </source>
</reference>
<evidence type="ECO:0000259" key="2">
    <source>
        <dbReference type="Pfam" id="PF00149"/>
    </source>
</evidence>
<dbReference type="SUPFAM" id="SSF52540">
    <property type="entry name" value="P-loop containing nucleoside triphosphate hydrolases"/>
    <property type="match status" value="1"/>
</dbReference>
<protein>
    <submittedName>
        <fullName evidence="4">Metallophosphoesterase</fullName>
    </submittedName>
</protein>
<feature type="domain" description="Polynucleotide kinase-phosphatase ligase" evidence="3">
    <location>
        <begin position="472"/>
        <end position="819"/>
    </location>
</feature>
<dbReference type="InterPro" id="IPR004843">
    <property type="entry name" value="Calcineurin-like_PHP"/>
</dbReference>
<sequence>MELKTKLHTIFMLVGPTECGKSTFARNILLPQLQFSDPDKNFPANIQYLSSDAIRQEMLGKDYDKYAQIMLEASDQTFEMLFKKLDLVTKFPINAEFVILDTTGLHADFREKVRETAKKNNYNLEVILFDYRNREDYYTSERSKKLISNHLTRLKKDILPHIARENYNQIHRVRAKNFTTQPDDYTIKITNKTAFLDTILPTNETYTIIGDVHECVSELKSLLQKHGVQIEDNKITHSPCKIVLVGDWIDKGKNTREITEFLHENQQYFLFVLGNHENFVHKYILGEIKGANQEIVDNYFDSIPDLVADPILFAKFEDLFHLAQPFYHYIGDETASFYVTHSPCQNKYIGKLDGNSMRHQRNFHLDRTKPVQEQLAFLEQDAVNNYPYHIFGHVAAKKAFRIKNKLHLDTGCAHGNTLTAVTLKYRKPIFKSVHSENQQLAGELPELFKQKRTVAISELDTESLRRLHYISENKINFVSGTMSPAPKDLETNNLESLEKGLEYFAKKGISEVVLQPKYMGSRCNIYLHKNTKSSFAVSRNGYKITHIDLTPIYQILQSQFATYMAENNIQMLILDGELLPWQALGKELIEKQFQPIETALETELSFLQSHGFDESLSALLDQYNISEFETDQTQLTKKQLNDKYGSQLYQNYKPLHQIKQTHVNLAKHQEALATYKQQLEIYGAESDLDYKAFSVLKIIYNDGTEQIPTWPTSEMYRFLNDDTFEVLDLTQPDALSIAWKYFHTITLTNKMEGIVIKPEKLTPHIAPYMKVRNMDYLSIIYGYDFQFPHKFNKLIKQKNINKKLRTSINEWSLGSKLLQINWEEISPTNQKFNETAANLLFEVEQERDIDPRL</sequence>
<dbReference type="Pfam" id="PF13671">
    <property type="entry name" value="AAA_33"/>
    <property type="match status" value="1"/>
</dbReference>
<dbReference type="InterPro" id="IPR032380">
    <property type="entry name" value="PNKP_ligase_dom"/>
</dbReference>
<feature type="coiled-coil region" evidence="1">
    <location>
        <begin position="658"/>
        <end position="685"/>
    </location>
</feature>
<feature type="domain" description="Calcineurin-like phosphoesterase" evidence="2">
    <location>
        <begin position="207"/>
        <end position="301"/>
    </location>
</feature>
<evidence type="ECO:0000313" key="4">
    <source>
        <dbReference type="EMBL" id="AQY52390.1"/>
    </source>
</evidence>
<dbReference type="EMBL" id="CP011102">
    <property type="protein sequence ID" value="AQY52390.1"/>
    <property type="molecule type" value="Genomic_DNA"/>
</dbReference>
<dbReference type="PANTHER" id="PTHR42850">
    <property type="entry name" value="METALLOPHOSPHOESTERASE"/>
    <property type="match status" value="1"/>
</dbReference>
<dbReference type="SUPFAM" id="SSF56091">
    <property type="entry name" value="DNA ligase/mRNA capping enzyme, catalytic domain"/>
    <property type="match status" value="1"/>
</dbReference>
<dbReference type="AlphaFoldDB" id="A0A1S7FYC5"/>
<dbReference type="GO" id="GO:0016791">
    <property type="term" value="F:phosphatase activity"/>
    <property type="evidence" value="ECO:0007669"/>
    <property type="project" value="TreeGrafter"/>
</dbReference>
<dbReference type="Gene3D" id="3.30.470.30">
    <property type="entry name" value="DNA ligase/mRNA capping enzyme"/>
    <property type="match status" value="2"/>
</dbReference>
<dbReference type="PANTHER" id="PTHR42850:SF4">
    <property type="entry name" value="ZINC-DEPENDENT ENDOPOLYPHOSPHATASE"/>
    <property type="match status" value="1"/>
</dbReference>
<dbReference type="InterPro" id="IPR027417">
    <property type="entry name" value="P-loop_NTPase"/>
</dbReference>
<organism evidence="4 5">
    <name type="scientific">Listeria weihenstephanensis</name>
    <dbReference type="NCBI Taxonomy" id="1006155"/>
    <lineage>
        <taxon>Bacteria</taxon>
        <taxon>Bacillati</taxon>
        <taxon>Bacillota</taxon>
        <taxon>Bacilli</taxon>
        <taxon>Bacillales</taxon>
        <taxon>Listeriaceae</taxon>
        <taxon>Listeria</taxon>
    </lineage>
</organism>
<name>A0A1S7FYC5_9LIST</name>
<dbReference type="RefSeq" id="WP_036061002.1">
    <property type="nucleotide sequence ID" value="NZ_CP011102.1"/>
</dbReference>
<accession>A0A1S7FYC5</accession>
<dbReference type="Pfam" id="PF00149">
    <property type="entry name" value="Metallophos"/>
    <property type="match status" value="1"/>
</dbReference>
<evidence type="ECO:0000256" key="1">
    <source>
        <dbReference type="SAM" id="Coils"/>
    </source>
</evidence>
<dbReference type="Gene3D" id="3.40.50.300">
    <property type="entry name" value="P-loop containing nucleotide triphosphate hydrolases"/>
    <property type="match status" value="1"/>
</dbReference>
<dbReference type="KEGG" id="lwi:UE46_16125"/>
<dbReference type="Gene3D" id="3.60.21.10">
    <property type="match status" value="1"/>
</dbReference>